<comment type="caution">
    <text evidence="1">The sequence shown here is derived from an EMBL/GenBank/DDBJ whole genome shotgun (WGS) entry which is preliminary data.</text>
</comment>
<protein>
    <submittedName>
        <fullName evidence="1">Mobilization protein</fullName>
    </submittedName>
</protein>
<dbReference type="AlphaFoldDB" id="F9S7S3"/>
<organism evidence="1 2">
    <name type="scientific">Vibrio ichthyoenteri ATCC 700023</name>
    <dbReference type="NCBI Taxonomy" id="870968"/>
    <lineage>
        <taxon>Bacteria</taxon>
        <taxon>Pseudomonadati</taxon>
        <taxon>Pseudomonadota</taxon>
        <taxon>Gammaproteobacteria</taxon>
        <taxon>Vibrionales</taxon>
        <taxon>Vibrionaceae</taxon>
        <taxon>Vibrio</taxon>
    </lineage>
</organism>
<evidence type="ECO:0000313" key="1">
    <source>
        <dbReference type="EMBL" id="EGU30973.1"/>
    </source>
</evidence>
<dbReference type="EMBL" id="AFWF01000303">
    <property type="protein sequence ID" value="EGU30973.1"/>
    <property type="molecule type" value="Genomic_DNA"/>
</dbReference>
<dbReference type="Pfam" id="PF21983">
    <property type="entry name" value="NikA-like"/>
    <property type="match status" value="1"/>
</dbReference>
<gene>
    <name evidence="1" type="ORF">VII00023_20552</name>
</gene>
<evidence type="ECO:0000313" key="2">
    <source>
        <dbReference type="Proteomes" id="UP000004605"/>
    </source>
</evidence>
<keyword evidence="2" id="KW-1185">Reference proteome</keyword>
<sequence>MPMSQEKKNCRIIFRVTANEKEAFQTKVKEANTTESELLRERVLNDQYYIVAREPKASLDKKHLRMLYNKASNNLNQIAHQLNSYNLQGMVTRQLFETISLSLTHIRNDLKKGLEHVD</sequence>
<dbReference type="InterPro" id="IPR053842">
    <property type="entry name" value="NikA-like"/>
</dbReference>
<reference evidence="1 2" key="1">
    <citation type="journal article" date="2012" name="Int. J. Syst. Evol. Microbiol.">
        <title>Vibrio caribbeanicus sp. nov., isolated from the marine sponge Scleritoderma cyanea.</title>
        <authorList>
            <person name="Hoffmann M."/>
            <person name="Monday S.R."/>
            <person name="Allard M.W."/>
            <person name="Strain E.A."/>
            <person name="Whittaker P."/>
            <person name="Naum M."/>
            <person name="McCarthy P.J."/>
            <person name="Lopez J.V."/>
            <person name="Fischer M."/>
            <person name="Brown E.W."/>
        </authorList>
    </citation>
    <scope>NUCLEOTIDE SEQUENCE [LARGE SCALE GENOMIC DNA]</scope>
    <source>
        <strain evidence="1 2">ATCC 700023</strain>
    </source>
</reference>
<accession>F9S7S3</accession>
<dbReference type="OrthoDB" id="7063687at2"/>
<name>F9S7S3_9VIBR</name>
<dbReference type="Proteomes" id="UP000004605">
    <property type="component" value="Unassembled WGS sequence"/>
</dbReference>
<dbReference type="RefSeq" id="WP_006714531.1">
    <property type="nucleotide sequence ID" value="NZ_AFWF01000303.1"/>
</dbReference>
<proteinExistence type="predicted"/>